<feature type="signal peptide" evidence="2">
    <location>
        <begin position="1"/>
        <end position="16"/>
    </location>
</feature>
<accession>A0A8S3S184</accession>
<evidence type="ECO:0000256" key="1">
    <source>
        <dbReference type="SAM" id="MobiDB-lite"/>
    </source>
</evidence>
<feature type="domain" description="Apextrin C-terminal" evidence="3">
    <location>
        <begin position="19"/>
        <end position="206"/>
    </location>
</feature>
<feature type="region of interest" description="Disordered" evidence="1">
    <location>
        <begin position="445"/>
        <end position="467"/>
    </location>
</feature>
<sequence>MENIFILFLMIASACAVSWPSGRYSIPKPKTGCPSGWAEGWRYQDNEDSNNINSVTPSIGHHFFGTFGRNTKLYYCTKTTYSGSGSWPSGNYCIARYGSSCPSGFTCRSSYIYWDDEDNANANSKSGVLPDGVYDRNTKIYFCCKSDGSAYSRIDLPTTKPFYLYKYTSTCQRVRGMTVREELVKMDDEDDRNNSSDDGCHPKKTDTTFEQNTSGQTPSGRGLDYINIRNTPLILVKNGPTMENLFILFLMIASACAVLQYTPGGRFSLPIIPRPTISFIPVSWPSGRYSLPKPKAGCPSGWAEGWRYQDNEDSNNINSVTPSIGHHFFGTFNRNTIMYYCTKTSHSGSGSWPSGNYCISRYGGSCPSGFSTGFIYWDDEDNANANSHGGVLPDGEYNRNTKVQYCCRSDGSAYISMKRPTYQPFYLYKYTSTCQRVRGMSVREETIKMDDEDDRNNSSDGGHHPKKTDTTVVHYCYYS</sequence>
<protein>
    <recommendedName>
        <fullName evidence="3">Apextrin C-terminal domain-containing protein</fullName>
    </recommendedName>
</protein>
<dbReference type="EMBL" id="CAJPWZ010001427">
    <property type="protein sequence ID" value="CAG2214847.1"/>
    <property type="molecule type" value="Genomic_DNA"/>
</dbReference>
<evidence type="ECO:0000259" key="3">
    <source>
        <dbReference type="Pfam" id="PF16977"/>
    </source>
</evidence>
<dbReference type="Pfam" id="PF16977">
    <property type="entry name" value="ApeC"/>
    <property type="match status" value="2"/>
</dbReference>
<proteinExistence type="predicted"/>
<comment type="caution">
    <text evidence="4">The sequence shown here is derived from an EMBL/GenBank/DDBJ whole genome shotgun (WGS) entry which is preliminary data.</text>
</comment>
<feature type="domain" description="Apextrin C-terminal" evidence="3">
    <location>
        <begin position="284"/>
        <end position="478"/>
    </location>
</feature>
<evidence type="ECO:0000313" key="5">
    <source>
        <dbReference type="Proteomes" id="UP000683360"/>
    </source>
</evidence>
<dbReference type="PANTHER" id="PTHR19324">
    <property type="entry name" value="PERFORIN-LIKE PROTEIN 1"/>
    <property type="match status" value="1"/>
</dbReference>
<keyword evidence="2" id="KW-0732">Signal</keyword>
<feature type="region of interest" description="Disordered" evidence="1">
    <location>
        <begin position="185"/>
        <end position="222"/>
    </location>
</feature>
<keyword evidence="5" id="KW-1185">Reference proteome</keyword>
<organism evidence="4 5">
    <name type="scientific">Mytilus edulis</name>
    <name type="common">Blue mussel</name>
    <dbReference type="NCBI Taxonomy" id="6550"/>
    <lineage>
        <taxon>Eukaryota</taxon>
        <taxon>Metazoa</taxon>
        <taxon>Spiralia</taxon>
        <taxon>Lophotrochozoa</taxon>
        <taxon>Mollusca</taxon>
        <taxon>Bivalvia</taxon>
        <taxon>Autobranchia</taxon>
        <taxon>Pteriomorphia</taxon>
        <taxon>Mytilida</taxon>
        <taxon>Mytiloidea</taxon>
        <taxon>Mytilidae</taxon>
        <taxon>Mytilinae</taxon>
        <taxon>Mytilus</taxon>
    </lineage>
</organism>
<reference evidence="4" key="1">
    <citation type="submission" date="2021-03" db="EMBL/GenBank/DDBJ databases">
        <authorList>
            <person name="Bekaert M."/>
        </authorList>
    </citation>
    <scope>NUCLEOTIDE SEQUENCE</scope>
</reference>
<name>A0A8S3S184_MYTED</name>
<dbReference type="Proteomes" id="UP000683360">
    <property type="component" value="Unassembled WGS sequence"/>
</dbReference>
<feature type="chain" id="PRO_5035848466" description="Apextrin C-terminal domain-containing protein" evidence="2">
    <location>
        <begin position="17"/>
        <end position="479"/>
    </location>
</feature>
<feature type="compositionally biased region" description="Polar residues" evidence="1">
    <location>
        <begin position="208"/>
        <end position="219"/>
    </location>
</feature>
<gene>
    <name evidence="4" type="ORF">MEDL_28642</name>
</gene>
<feature type="compositionally biased region" description="Basic and acidic residues" evidence="1">
    <location>
        <begin position="185"/>
        <end position="207"/>
    </location>
</feature>
<dbReference type="AlphaFoldDB" id="A0A8S3S184"/>
<evidence type="ECO:0000256" key="2">
    <source>
        <dbReference type="SAM" id="SignalP"/>
    </source>
</evidence>
<dbReference type="OrthoDB" id="5954510at2759"/>
<evidence type="ECO:0000313" key="4">
    <source>
        <dbReference type="EMBL" id="CAG2214847.1"/>
    </source>
</evidence>
<dbReference type="InterPro" id="IPR031569">
    <property type="entry name" value="ApeC"/>
</dbReference>
<dbReference type="PANTHER" id="PTHR19324:SF33">
    <property type="entry name" value="MUCIN-5AC"/>
    <property type="match status" value="1"/>
</dbReference>